<evidence type="ECO:0000259" key="1">
    <source>
        <dbReference type="Pfam" id="PF03184"/>
    </source>
</evidence>
<gene>
    <name evidence="2" type="ORF">ARMOST_16186</name>
</gene>
<dbReference type="Pfam" id="PF03184">
    <property type="entry name" value="DDE_1"/>
    <property type="match status" value="1"/>
</dbReference>
<accession>A0A284RVL7</accession>
<sequence>MARWGENNISDGLICVSSNGWTDSKLALEWLTKDFNATTCEKAAGWQCLLLLDGHNSHHSLMFLEYANENNIIIFGYPSHCTHALQDLNIVCFTKIKDKWKKVIHEFEQQYQHKVWKGNFTKLFGQANKSTFDPETIKAALQVTGMHLFNNKVITTQ</sequence>
<dbReference type="GO" id="GO:0003676">
    <property type="term" value="F:nucleic acid binding"/>
    <property type="evidence" value="ECO:0007669"/>
    <property type="project" value="InterPro"/>
</dbReference>
<keyword evidence="3" id="KW-1185">Reference proteome</keyword>
<dbReference type="STRING" id="47428.A0A284RVL7"/>
<protein>
    <recommendedName>
        <fullName evidence="1">DDE-1 domain-containing protein</fullName>
    </recommendedName>
</protein>
<dbReference type="EMBL" id="FUEG01000018">
    <property type="protein sequence ID" value="SJL12755.1"/>
    <property type="molecule type" value="Genomic_DNA"/>
</dbReference>
<evidence type="ECO:0000313" key="3">
    <source>
        <dbReference type="Proteomes" id="UP000219338"/>
    </source>
</evidence>
<reference evidence="3" key="1">
    <citation type="journal article" date="2017" name="Nat. Ecol. Evol.">
        <title>Genome expansion and lineage-specific genetic innovations in the forest pathogenic fungi Armillaria.</title>
        <authorList>
            <person name="Sipos G."/>
            <person name="Prasanna A.N."/>
            <person name="Walter M.C."/>
            <person name="O'Connor E."/>
            <person name="Balint B."/>
            <person name="Krizsan K."/>
            <person name="Kiss B."/>
            <person name="Hess J."/>
            <person name="Varga T."/>
            <person name="Slot J."/>
            <person name="Riley R."/>
            <person name="Boka B."/>
            <person name="Rigling D."/>
            <person name="Barry K."/>
            <person name="Lee J."/>
            <person name="Mihaltcheva S."/>
            <person name="LaButti K."/>
            <person name="Lipzen A."/>
            <person name="Waldron R."/>
            <person name="Moloney N.M."/>
            <person name="Sperisen C."/>
            <person name="Kredics L."/>
            <person name="Vagvoelgyi C."/>
            <person name="Patrignani A."/>
            <person name="Fitzpatrick D."/>
            <person name="Nagy I."/>
            <person name="Doyle S."/>
            <person name="Anderson J.B."/>
            <person name="Grigoriev I.V."/>
            <person name="Gueldener U."/>
            <person name="Muensterkoetter M."/>
            <person name="Nagy L.G."/>
        </authorList>
    </citation>
    <scope>NUCLEOTIDE SEQUENCE [LARGE SCALE GENOMIC DNA]</scope>
    <source>
        <strain evidence="3">C18/9</strain>
    </source>
</reference>
<evidence type="ECO:0000313" key="2">
    <source>
        <dbReference type="EMBL" id="SJL12755.1"/>
    </source>
</evidence>
<dbReference type="OMA" id="HANHINV"/>
<organism evidence="2 3">
    <name type="scientific">Armillaria ostoyae</name>
    <name type="common">Armillaria root rot fungus</name>
    <dbReference type="NCBI Taxonomy" id="47428"/>
    <lineage>
        <taxon>Eukaryota</taxon>
        <taxon>Fungi</taxon>
        <taxon>Dikarya</taxon>
        <taxon>Basidiomycota</taxon>
        <taxon>Agaricomycotina</taxon>
        <taxon>Agaricomycetes</taxon>
        <taxon>Agaricomycetidae</taxon>
        <taxon>Agaricales</taxon>
        <taxon>Marasmiineae</taxon>
        <taxon>Physalacriaceae</taxon>
        <taxon>Armillaria</taxon>
    </lineage>
</organism>
<dbReference type="InterPro" id="IPR004875">
    <property type="entry name" value="DDE_SF_endonuclease_dom"/>
</dbReference>
<name>A0A284RVL7_ARMOS</name>
<feature type="domain" description="DDE-1" evidence="1">
    <location>
        <begin position="16"/>
        <end position="106"/>
    </location>
</feature>
<dbReference type="Proteomes" id="UP000219338">
    <property type="component" value="Unassembled WGS sequence"/>
</dbReference>
<proteinExistence type="predicted"/>
<dbReference type="AlphaFoldDB" id="A0A284RVL7"/>
<dbReference type="OrthoDB" id="2917041at2759"/>